<comment type="caution">
    <text evidence="1">The sequence shown here is derived from an EMBL/GenBank/DDBJ whole genome shotgun (WGS) entry which is preliminary data.</text>
</comment>
<dbReference type="AlphaFoldDB" id="A0A833W7J8"/>
<gene>
    <name evidence="1" type="ORF">GN244_ATG16255</name>
</gene>
<evidence type="ECO:0000313" key="2">
    <source>
        <dbReference type="Proteomes" id="UP000602510"/>
    </source>
</evidence>
<sequence length="133" mass="15182">MTDWEVDTTTWTAEQAAMRSEELAPANVSCDKSIRAWTARQHDIFFTYIRGDIGLLHTPNFIKETMISEHRAMIDDMHDTNFNFTLTAVLPATIRMTSNTAHAAIFKDVFLANTDDNTGHAMMRAFQKDVKRL</sequence>
<reference evidence="1" key="1">
    <citation type="submission" date="2020-04" db="EMBL/GenBank/DDBJ databases">
        <title>Hybrid Assembly of Korean Phytophthora infestans isolates.</title>
        <authorList>
            <person name="Prokchorchik M."/>
            <person name="Lee Y."/>
            <person name="Seo J."/>
            <person name="Cho J.-H."/>
            <person name="Park Y.-E."/>
            <person name="Jang D.-C."/>
            <person name="Im J.-S."/>
            <person name="Choi J.-G."/>
            <person name="Park H.-J."/>
            <person name="Lee G.-B."/>
            <person name="Lee Y.-G."/>
            <person name="Hong S.-Y."/>
            <person name="Cho K."/>
            <person name="Sohn K.H."/>
        </authorList>
    </citation>
    <scope>NUCLEOTIDE SEQUENCE</scope>
    <source>
        <strain evidence="1">KR_1_A1</strain>
    </source>
</reference>
<proteinExistence type="predicted"/>
<organism evidence="1 2">
    <name type="scientific">Phytophthora infestans</name>
    <name type="common">Potato late blight agent</name>
    <name type="synonym">Botrytis infestans</name>
    <dbReference type="NCBI Taxonomy" id="4787"/>
    <lineage>
        <taxon>Eukaryota</taxon>
        <taxon>Sar</taxon>
        <taxon>Stramenopiles</taxon>
        <taxon>Oomycota</taxon>
        <taxon>Peronosporomycetes</taxon>
        <taxon>Peronosporales</taxon>
        <taxon>Peronosporaceae</taxon>
        <taxon>Phytophthora</taxon>
    </lineage>
</organism>
<dbReference type="EMBL" id="WSZM01000533">
    <property type="protein sequence ID" value="KAF4031852.1"/>
    <property type="molecule type" value="Genomic_DNA"/>
</dbReference>
<keyword evidence="2" id="KW-1185">Reference proteome</keyword>
<protein>
    <submittedName>
        <fullName evidence="1">Uncharacterized protein</fullName>
    </submittedName>
</protein>
<accession>A0A833W7J8</accession>
<dbReference type="Proteomes" id="UP000602510">
    <property type="component" value="Unassembled WGS sequence"/>
</dbReference>
<name>A0A833W7J8_PHYIN</name>
<evidence type="ECO:0000313" key="1">
    <source>
        <dbReference type="EMBL" id="KAF4031852.1"/>
    </source>
</evidence>